<dbReference type="PANTHER" id="PTHR45528:SF10">
    <property type="entry name" value="METHYL-ACCEPTING CHEMOTAXIS PROTEIN"/>
    <property type="match status" value="1"/>
</dbReference>
<evidence type="ECO:0000313" key="14">
    <source>
        <dbReference type="Proteomes" id="UP000030993"/>
    </source>
</evidence>
<dbReference type="GO" id="GO:0005886">
    <property type="term" value="C:plasma membrane"/>
    <property type="evidence" value="ECO:0007669"/>
    <property type="project" value="UniProtKB-SubCell"/>
</dbReference>
<dbReference type="Gene3D" id="6.10.340.10">
    <property type="match status" value="1"/>
</dbReference>
<evidence type="ECO:0000256" key="7">
    <source>
        <dbReference type="ARBA" id="ARBA00022692"/>
    </source>
</evidence>
<evidence type="ECO:0000256" key="3">
    <source>
        <dbReference type="ARBA" id="ARBA00012438"/>
    </source>
</evidence>
<evidence type="ECO:0000256" key="8">
    <source>
        <dbReference type="ARBA" id="ARBA00022777"/>
    </source>
</evidence>
<organism evidence="13 14">
    <name type="scientific">Anaerovibrio lipolyticus</name>
    <dbReference type="NCBI Taxonomy" id="82374"/>
    <lineage>
        <taxon>Bacteria</taxon>
        <taxon>Bacillati</taxon>
        <taxon>Bacillota</taxon>
        <taxon>Negativicutes</taxon>
        <taxon>Selenomonadales</taxon>
        <taxon>Selenomonadaceae</taxon>
        <taxon>Anaerovibrio</taxon>
    </lineage>
</organism>
<comment type="catalytic activity">
    <reaction evidence="1">
        <text>ATP + protein L-histidine = ADP + protein N-phospho-L-histidine.</text>
        <dbReference type="EC" id="2.7.13.3"/>
    </reaction>
</comment>
<dbReference type="CDD" id="cd12913">
    <property type="entry name" value="PDC1_MCP_like"/>
    <property type="match status" value="1"/>
</dbReference>
<keyword evidence="10 11" id="KW-0472">Membrane</keyword>
<keyword evidence="5" id="KW-0597">Phosphoprotein</keyword>
<keyword evidence="9 11" id="KW-1133">Transmembrane helix</keyword>
<dbReference type="SUPFAM" id="SSF158472">
    <property type="entry name" value="HAMP domain-like"/>
    <property type="match status" value="1"/>
</dbReference>
<reference evidence="13 14" key="1">
    <citation type="journal article" date="2013" name="PLoS ONE">
        <title>Identification and characterization of three novel lipases belonging to families II and V from Anaerovibrio lipolyticus 5ST.</title>
        <authorList>
            <person name="Prive F."/>
            <person name="Kaderbhai N.N."/>
            <person name="Girdwood S."/>
            <person name="Worgan H.J."/>
            <person name="Pinloche E."/>
            <person name="Scollan N.D."/>
            <person name="Huws S.A."/>
            <person name="Newbold C.J."/>
        </authorList>
    </citation>
    <scope>NUCLEOTIDE SEQUENCE [LARGE SCALE GENOMIC DNA]</scope>
    <source>
        <strain evidence="13 14">5S</strain>
    </source>
</reference>
<dbReference type="InterPro" id="IPR029151">
    <property type="entry name" value="Sensor-like_sf"/>
</dbReference>
<gene>
    <name evidence="13" type="ORF">NZ47_10110</name>
</gene>
<evidence type="ECO:0000256" key="4">
    <source>
        <dbReference type="ARBA" id="ARBA00022475"/>
    </source>
</evidence>
<feature type="domain" description="HAMP" evidence="12">
    <location>
        <begin position="350"/>
        <end position="390"/>
    </location>
</feature>
<keyword evidence="4" id="KW-1003">Cell membrane</keyword>
<comment type="subcellular location">
    <subcellularLocation>
        <location evidence="2">Cell membrane</location>
        <topology evidence="2">Multi-pass membrane protein</topology>
    </subcellularLocation>
</comment>
<evidence type="ECO:0000256" key="1">
    <source>
        <dbReference type="ARBA" id="ARBA00000085"/>
    </source>
</evidence>
<name>A0A0B2JXQ1_9FIRM</name>
<feature type="non-terminal residue" evidence="13">
    <location>
        <position position="404"/>
    </location>
</feature>
<sequence length="404" mass="44558">MQDEYSGKYRSVKLKMCLSLLPPIVIGLIIITALAGYNSYGNISELTEQSTHQTIKANAIDIQSRLSRMKLISENMAASMEFDYLKESQEEMANDLVNTLKDEELANGGGVWFEPFAYRPSDMYVCPFVFRENGNLKVSYDYVKESGDYIPTDWYKLGKAAKHGDAALTEPYYDSAAKIMMVTYSSPMYSEGDAGKYVGNVTLDISLASISEMVKGIHINGKGYAILTSDDGTYIAGVDEAKLNGETKATEESNASMAAAMKQMVSATQDGNTQFENENGDTMIVYYQTIPDINWHLGVVISKSDLYSEAYKLLFTLAGIAVVVLVLLMLAAYRTVSGYATRIGVDKKFAEDLADGDYARPEVIAKANDEIGHLGNAINRMYRQTKKVINTISEHSGSMNESSR</sequence>
<evidence type="ECO:0000256" key="11">
    <source>
        <dbReference type="SAM" id="Phobius"/>
    </source>
</evidence>
<dbReference type="RefSeq" id="WP_039210135.1">
    <property type="nucleotide sequence ID" value="NZ_JSCE01000192.1"/>
</dbReference>
<dbReference type="Proteomes" id="UP000030993">
    <property type="component" value="Unassembled WGS sequence"/>
</dbReference>
<dbReference type="AlphaFoldDB" id="A0A0B2JXQ1"/>
<evidence type="ECO:0000313" key="13">
    <source>
        <dbReference type="EMBL" id="KHM51488.1"/>
    </source>
</evidence>
<dbReference type="EC" id="2.7.13.3" evidence="3"/>
<accession>A0A0B2JXQ1</accession>
<dbReference type="eggNOG" id="COG0840">
    <property type="taxonomic scope" value="Bacteria"/>
</dbReference>
<dbReference type="GO" id="GO:0000155">
    <property type="term" value="F:phosphorelay sensor kinase activity"/>
    <property type="evidence" value="ECO:0007669"/>
    <property type="project" value="TreeGrafter"/>
</dbReference>
<dbReference type="Pfam" id="PF02743">
    <property type="entry name" value="dCache_1"/>
    <property type="match status" value="1"/>
</dbReference>
<feature type="transmembrane region" description="Helical" evidence="11">
    <location>
        <begin position="20"/>
        <end position="40"/>
    </location>
</feature>
<dbReference type="InterPro" id="IPR033479">
    <property type="entry name" value="dCache_1"/>
</dbReference>
<dbReference type="Gene3D" id="3.30.450.20">
    <property type="entry name" value="PAS domain"/>
    <property type="match status" value="2"/>
</dbReference>
<dbReference type="CDD" id="cd12912">
    <property type="entry name" value="PDC2_MCP_like"/>
    <property type="match status" value="1"/>
</dbReference>
<dbReference type="STRING" id="82374.NZ47_10110"/>
<keyword evidence="6" id="KW-0808">Transferase</keyword>
<keyword evidence="8" id="KW-0418">Kinase</keyword>
<dbReference type="InterPro" id="IPR003660">
    <property type="entry name" value="HAMP_dom"/>
</dbReference>
<evidence type="ECO:0000256" key="10">
    <source>
        <dbReference type="ARBA" id="ARBA00023136"/>
    </source>
</evidence>
<dbReference type="SUPFAM" id="SSF103190">
    <property type="entry name" value="Sensory domain-like"/>
    <property type="match status" value="1"/>
</dbReference>
<dbReference type="PROSITE" id="PS50885">
    <property type="entry name" value="HAMP"/>
    <property type="match status" value="1"/>
</dbReference>
<evidence type="ECO:0000256" key="5">
    <source>
        <dbReference type="ARBA" id="ARBA00022553"/>
    </source>
</evidence>
<dbReference type="InterPro" id="IPR050398">
    <property type="entry name" value="HssS/ArlS-like"/>
</dbReference>
<keyword evidence="14" id="KW-1185">Reference proteome</keyword>
<evidence type="ECO:0000259" key="12">
    <source>
        <dbReference type="PROSITE" id="PS50885"/>
    </source>
</evidence>
<protein>
    <recommendedName>
        <fullName evidence="3">histidine kinase</fullName>
        <ecNumber evidence="3">2.7.13.3</ecNumber>
    </recommendedName>
</protein>
<dbReference type="PANTHER" id="PTHR45528">
    <property type="entry name" value="SENSOR HISTIDINE KINASE CPXA"/>
    <property type="match status" value="1"/>
</dbReference>
<dbReference type="CDD" id="cd06225">
    <property type="entry name" value="HAMP"/>
    <property type="match status" value="1"/>
</dbReference>
<proteinExistence type="predicted"/>
<dbReference type="EMBL" id="JSCE01000192">
    <property type="protein sequence ID" value="KHM51488.1"/>
    <property type="molecule type" value="Genomic_DNA"/>
</dbReference>
<evidence type="ECO:0000256" key="6">
    <source>
        <dbReference type="ARBA" id="ARBA00022679"/>
    </source>
</evidence>
<evidence type="ECO:0000256" key="9">
    <source>
        <dbReference type="ARBA" id="ARBA00022989"/>
    </source>
</evidence>
<comment type="caution">
    <text evidence="13">The sequence shown here is derived from an EMBL/GenBank/DDBJ whole genome shotgun (WGS) entry which is preliminary data.</text>
</comment>
<evidence type="ECO:0000256" key="2">
    <source>
        <dbReference type="ARBA" id="ARBA00004651"/>
    </source>
</evidence>
<keyword evidence="7 11" id="KW-0812">Transmembrane</keyword>
<feature type="transmembrane region" description="Helical" evidence="11">
    <location>
        <begin position="313"/>
        <end position="333"/>
    </location>
</feature>